<feature type="transmembrane region" description="Helical" evidence="8">
    <location>
        <begin position="184"/>
        <end position="204"/>
    </location>
</feature>
<evidence type="ECO:0000256" key="5">
    <source>
        <dbReference type="ARBA" id="ARBA00022984"/>
    </source>
</evidence>
<dbReference type="PANTHER" id="PTHR30250:SF28">
    <property type="entry name" value="POLYSACCHARIDE BIOSYNTHESIS PROTEIN"/>
    <property type="match status" value="1"/>
</dbReference>
<dbReference type="HOGENOM" id="CLU_786433_0_0_2"/>
<accession>U1MPT2</accession>
<organism evidence="9 10">
    <name type="scientific">Haloquadratum walsbyi J07HQW1</name>
    <dbReference type="NCBI Taxonomy" id="1238424"/>
    <lineage>
        <taxon>Archaea</taxon>
        <taxon>Methanobacteriati</taxon>
        <taxon>Methanobacteriota</taxon>
        <taxon>Stenosarchaea group</taxon>
        <taxon>Halobacteria</taxon>
        <taxon>Halobacteriales</taxon>
        <taxon>Haloferacaceae</taxon>
        <taxon>Haloquadratum</taxon>
    </lineage>
</organism>
<evidence type="ECO:0000256" key="8">
    <source>
        <dbReference type="SAM" id="Phobius"/>
    </source>
</evidence>
<dbReference type="Proteomes" id="UP000030649">
    <property type="component" value="Unassembled WGS sequence"/>
</dbReference>
<proteinExistence type="predicted"/>
<dbReference type="PANTHER" id="PTHR30250">
    <property type="entry name" value="PST FAMILY PREDICTED COLANIC ACID TRANSPORTER"/>
    <property type="match status" value="1"/>
</dbReference>
<feature type="transmembrane region" description="Helical" evidence="8">
    <location>
        <begin position="95"/>
        <end position="116"/>
    </location>
</feature>
<keyword evidence="2" id="KW-1003">Cell membrane</keyword>
<evidence type="ECO:0000256" key="7">
    <source>
        <dbReference type="ARBA" id="ARBA00023136"/>
    </source>
</evidence>
<feature type="transmembrane region" description="Helical" evidence="8">
    <location>
        <begin position="312"/>
        <end position="331"/>
    </location>
</feature>
<keyword evidence="4" id="KW-0133">Cell shape</keyword>
<evidence type="ECO:0000313" key="10">
    <source>
        <dbReference type="Proteomes" id="UP000030649"/>
    </source>
</evidence>
<dbReference type="STRING" id="1238424.J07HQW1_02008"/>
<gene>
    <name evidence="9" type="ORF">J07HQW1_02008</name>
</gene>
<keyword evidence="5" id="KW-0573">Peptidoglycan synthesis</keyword>
<feature type="transmembrane region" description="Helical" evidence="8">
    <location>
        <begin position="279"/>
        <end position="300"/>
    </location>
</feature>
<dbReference type="EMBL" id="KE356560">
    <property type="protein sequence ID" value="ERG91974.1"/>
    <property type="molecule type" value="Genomic_DNA"/>
</dbReference>
<dbReference type="InterPro" id="IPR004268">
    <property type="entry name" value="MurJ"/>
</dbReference>
<feature type="non-terminal residue" evidence="9">
    <location>
        <position position="1"/>
    </location>
</feature>
<keyword evidence="7 8" id="KW-0472">Membrane</keyword>
<evidence type="ECO:0000256" key="4">
    <source>
        <dbReference type="ARBA" id="ARBA00022960"/>
    </source>
</evidence>
<keyword evidence="3 8" id="KW-0812">Transmembrane</keyword>
<protein>
    <submittedName>
        <fullName evidence="9">Membrane protein involved in the export of O-antigen and teichoic acid</fullName>
    </submittedName>
</protein>
<feature type="transmembrane region" description="Helical" evidence="8">
    <location>
        <begin position="40"/>
        <end position="60"/>
    </location>
</feature>
<sequence>TLVGQRSVHIAGPLRPTRIAVQSIIQIALVFVGFELVGMLLGYAVGTGIITLLGISFVSIRPQLPGINHFQRLLEYARFSWLSGLKSRAFNDVDILILGALTSQSLVGIYAVAWSLTKFLNLFGVAINQTMFPEISNISAQESMDSAAQLVEDSLAYGGFVVIPGTIGGTILSDRLLRIYSPEFVEGTTVLWLLLLSILLYTYMQQQLNALNAVDRPDAAFRVNFVFVLSNVVLNILFIYHFGWIGAAIASAIASGIGLVISHTLLVRTLPLRIPLDEIGRQWVAALLMGGLVSGLQTLIETTGIVRHNFTIVCLLVAGGSLMYVLILMIISPQLRATINRNFPIELPHIKN</sequence>
<comment type="subcellular location">
    <subcellularLocation>
        <location evidence="1">Cell membrane</location>
        <topology evidence="1">Multi-pass membrane protein</topology>
    </subcellularLocation>
</comment>
<feature type="transmembrane region" description="Helical" evidence="8">
    <location>
        <begin position="247"/>
        <end position="267"/>
    </location>
</feature>
<dbReference type="AlphaFoldDB" id="U1MPT2"/>
<dbReference type="Pfam" id="PF03023">
    <property type="entry name" value="MurJ"/>
    <property type="match status" value="1"/>
</dbReference>
<keyword evidence="6 8" id="KW-1133">Transmembrane helix</keyword>
<evidence type="ECO:0000256" key="6">
    <source>
        <dbReference type="ARBA" id="ARBA00022989"/>
    </source>
</evidence>
<name>U1MPT2_9EURY</name>
<feature type="transmembrane region" description="Helical" evidence="8">
    <location>
        <begin position="219"/>
        <end position="240"/>
    </location>
</feature>
<evidence type="ECO:0000256" key="2">
    <source>
        <dbReference type="ARBA" id="ARBA00022475"/>
    </source>
</evidence>
<dbReference type="GO" id="GO:0008360">
    <property type="term" value="P:regulation of cell shape"/>
    <property type="evidence" value="ECO:0007669"/>
    <property type="project" value="UniProtKB-KW"/>
</dbReference>
<evidence type="ECO:0000256" key="3">
    <source>
        <dbReference type="ARBA" id="ARBA00022692"/>
    </source>
</evidence>
<dbReference type="InterPro" id="IPR050833">
    <property type="entry name" value="Poly_Biosynth_Transport"/>
</dbReference>
<evidence type="ECO:0000313" key="9">
    <source>
        <dbReference type="EMBL" id="ERG91974.1"/>
    </source>
</evidence>
<reference evidence="9 10" key="1">
    <citation type="journal article" date="2013" name="PLoS ONE">
        <title>Assembly-driven community genomics of a hypersaline microbial ecosystem.</title>
        <authorList>
            <person name="Podell S."/>
            <person name="Ugalde J.A."/>
            <person name="Narasingarao P."/>
            <person name="Banfield J.F."/>
            <person name="Heidelberg K.B."/>
            <person name="Allen E.E."/>
        </authorList>
    </citation>
    <scope>NUCLEOTIDE SEQUENCE [LARGE SCALE GENOMIC DNA]</scope>
    <source>
        <strain evidence="10">J07HQW1</strain>
    </source>
</reference>
<evidence type="ECO:0000256" key="1">
    <source>
        <dbReference type="ARBA" id="ARBA00004651"/>
    </source>
</evidence>
<dbReference type="GO" id="GO:0005886">
    <property type="term" value="C:plasma membrane"/>
    <property type="evidence" value="ECO:0007669"/>
    <property type="project" value="UniProtKB-SubCell"/>
</dbReference>